<reference evidence="2 3" key="1">
    <citation type="submission" date="2024-04" db="EMBL/GenBank/DDBJ databases">
        <authorList>
            <consortium name="Genoscope - CEA"/>
            <person name="William W."/>
        </authorList>
    </citation>
    <scope>NUCLEOTIDE SEQUENCE [LARGE SCALE GENOMIC DNA]</scope>
</reference>
<evidence type="ECO:0008006" key="4">
    <source>
        <dbReference type="Google" id="ProtNLM"/>
    </source>
</evidence>
<dbReference type="Proteomes" id="UP001497497">
    <property type="component" value="Unassembled WGS sequence"/>
</dbReference>
<evidence type="ECO:0000313" key="2">
    <source>
        <dbReference type="EMBL" id="CAL1548843.1"/>
    </source>
</evidence>
<evidence type="ECO:0000313" key="3">
    <source>
        <dbReference type="Proteomes" id="UP001497497"/>
    </source>
</evidence>
<organism evidence="2 3">
    <name type="scientific">Lymnaea stagnalis</name>
    <name type="common">Great pond snail</name>
    <name type="synonym">Helix stagnalis</name>
    <dbReference type="NCBI Taxonomy" id="6523"/>
    <lineage>
        <taxon>Eukaryota</taxon>
        <taxon>Metazoa</taxon>
        <taxon>Spiralia</taxon>
        <taxon>Lophotrochozoa</taxon>
        <taxon>Mollusca</taxon>
        <taxon>Gastropoda</taxon>
        <taxon>Heterobranchia</taxon>
        <taxon>Euthyneura</taxon>
        <taxon>Panpulmonata</taxon>
        <taxon>Hygrophila</taxon>
        <taxon>Lymnaeoidea</taxon>
        <taxon>Lymnaeidae</taxon>
        <taxon>Lymnaea</taxon>
    </lineage>
</organism>
<dbReference type="EMBL" id="CAXITT010001860">
    <property type="protein sequence ID" value="CAL1548843.1"/>
    <property type="molecule type" value="Genomic_DNA"/>
</dbReference>
<dbReference type="SUPFAM" id="SSF52799">
    <property type="entry name" value="(Phosphotyrosine protein) phosphatases II"/>
    <property type="match status" value="1"/>
</dbReference>
<proteinExistence type="predicted"/>
<comment type="caution">
    <text evidence="2">The sequence shown here is derived from an EMBL/GenBank/DDBJ whole genome shotgun (WGS) entry which is preliminary data.</text>
</comment>
<dbReference type="AlphaFoldDB" id="A0AAV2IRY3"/>
<feature type="region of interest" description="Disordered" evidence="1">
    <location>
        <begin position="51"/>
        <end position="82"/>
    </location>
</feature>
<evidence type="ECO:0000256" key="1">
    <source>
        <dbReference type="SAM" id="MobiDB-lite"/>
    </source>
</evidence>
<gene>
    <name evidence="2" type="ORF">GSLYS_00022160001</name>
</gene>
<name>A0AAV2IRY3_LYMST</name>
<dbReference type="InterPro" id="IPR029021">
    <property type="entry name" value="Prot-tyrosine_phosphatase-like"/>
</dbReference>
<keyword evidence="3" id="KW-1185">Reference proteome</keyword>
<accession>A0AAV2IRY3</accession>
<sequence length="82" mass="9193">MDNDQRLTVPLVVGAIKTIRPQVIPTVEQYKVLYQVLQRYNETNSVYSNFNDPKFSVPSNDDDKDDLGNVGNEGAEYANASL</sequence>
<protein>
    <recommendedName>
        <fullName evidence="4">Tyrosine-protein phosphatase domain-containing protein</fullName>
    </recommendedName>
</protein>